<dbReference type="KEGG" id="foo:CGC45_00600"/>
<evidence type="ECO:0000259" key="7">
    <source>
        <dbReference type="PROSITE" id="PS51163"/>
    </source>
</evidence>
<dbReference type="InterPro" id="IPR006070">
    <property type="entry name" value="Sua5-like_dom"/>
</dbReference>
<evidence type="ECO:0000256" key="6">
    <source>
        <dbReference type="ARBA" id="ARBA00048366"/>
    </source>
</evidence>
<name>A0A345JPE6_9GAMM</name>
<dbReference type="PANTHER" id="PTHR17490">
    <property type="entry name" value="SUA5"/>
    <property type="match status" value="1"/>
</dbReference>
<evidence type="ECO:0000256" key="3">
    <source>
        <dbReference type="ARBA" id="ARBA00012584"/>
    </source>
</evidence>
<dbReference type="GO" id="GO:0061710">
    <property type="term" value="F:L-threonylcarbamoyladenylate synthase"/>
    <property type="evidence" value="ECO:0007669"/>
    <property type="project" value="UniProtKB-EC"/>
</dbReference>
<evidence type="ECO:0000256" key="2">
    <source>
        <dbReference type="ARBA" id="ARBA00007663"/>
    </source>
</evidence>
<dbReference type="OrthoDB" id="9814580at2"/>
<evidence type="ECO:0000313" key="8">
    <source>
        <dbReference type="EMBL" id="AXH29192.1"/>
    </source>
</evidence>
<dbReference type="RefSeq" id="WP_071628489.1">
    <property type="nucleotide sequence ID" value="NZ_CP022375.1"/>
</dbReference>
<keyword evidence="5" id="KW-0808">Transferase</keyword>
<sequence length="180" mass="20032">MLTKDLGKIISEIVNDRVVSIPTDTVYGLSCNISKDAVAKVIDLKKRDSNKGFIIISHNYKHLLKYADTTKLSAKQIDKICSKQPQPTTWIVPGKKGIQWLTGGKTTIAIRLVTTDIITYICQNTNGAIISTSANISEEDFINNAKSINKTFDNIYILEAEVKSSQPSRIIDIISGQRYR</sequence>
<dbReference type="InterPro" id="IPR017945">
    <property type="entry name" value="DHBP_synth_RibB-like_a/b_dom"/>
</dbReference>
<accession>A0A345JPE6</accession>
<evidence type="ECO:0000313" key="9">
    <source>
        <dbReference type="Proteomes" id="UP000253862"/>
    </source>
</evidence>
<comment type="subcellular location">
    <subcellularLocation>
        <location evidence="1">Cytoplasm</location>
    </subcellularLocation>
</comment>
<organism evidence="8 9">
    <name type="scientific">Francisella opportunistica</name>
    <dbReference type="NCBI Taxonomy" id="2016517"/>
    <lineage>
        <taxon>Bacteria</taxon>
        <taxon>Pseudomonadati</taxon>
        <taxon>Pseudomonadota</taxon>
        <taxon>Gammaproteobacteria</taxon>
        <taxon>Thiotrichales</taxon>
        <taxon>Francisellaceae</taxon>
        <taxon>Francisella</taxon>
    </lineage>
</organism>
<comment type="catalytic activity">
    <reaction evidence="6">
        <text>L-threonine + hydrogencarbonate + ATP = L-threonylcarbamoyladenylate + diphosphate + H2O</text>
        <dbReference type="Rhea" id="RHEA:36407"/>
        <dbReference type="ChEBI" id="CHEBI:15377"/>
        <dbReference type="ChEBI" id="CHEBI:17544"/>
        <dbReference type="ChEBI" id="CHEBI:30616"/>
        <dbReference type="ChEBI" id="CHEBI:33019"/>
        <dbReference type="ChEBI" id="CHEBI:57926"/>
        <dbReference type="ChEBI" id="CHEBI:73682"/>
        <dbReference type="EC" id="2.7.7.87"/>
    </reaction>
</comment>
<comment type="similarity">
    <text evidence="2">Belongs to the SUA5 family.</text>
</comment>
<dbReference type="GO" id="GO:0003725">
    <property type="term" value="F:double-stranded RNA binding"/>
    <property type="evidence" value="ECO:0007669"/>
    <property type="project" value="InterPro"/>
</dbReference>
<dbReference type="SUPFAM" id="SSF55821">
    <property type="entry name" value="YrdC/RibB"/>
    <property type="match status" value="1"/>
</dbReference>
<keyword evidence="9" id="KW-1185">Reference proteome</keyword>
<dbReference type="GO" id="GO:0006450">
    <property type="term" value="P:regulation of translational fidelity"/>
    <property type="evidence" value="ECO:0007669"/>
    <property type="project" value="TreeGrafter"/>
</dbReference>
<dbReference type="Proteomes" id="UP000253862">
    <property type="component" value="Chromosome"/>
</dbReference>
<reference evidence="8 9" key="1">
    <citation type="submission" date="2017-07" db="EMBL/GenBank/DDBJ databases">
        <title>Complete genome sequences and comparative analysis of the novel pathogen Francisella opportunistica.</title>
        <authorList>
            <person name="Dietrich E.A."/>
            <person name="Kingry L.C."/>
            <person name="Petersen J.M."/>
        </authorList>
    </citation>
    <scope>NUCLEOTIDE SEQUENCE [LARGE SCALE GENOMIC DNA]</scope>
    <source>
        <strain evidence="8 9">14-2155</strain>
    </source>
</reference>
<dbReference type="Gene3D" id="3.90.870.10">
    <property type="entry name" value="DHBP synthase"/>
    <property type="match status" value="1"/>
</dbReference>
<gene>
    <name evidence="8" type="ORF">CGC43_00600</name>
</gene>
<keyword evidence="4" id="KW-0963">Cytoplasm</keyword>
<evidence type="ECO:0000256" key="5">
    <source>
        <dbReference type="ARBA" id="ARBA00022679"/>
    </source>
</evidence>
<proteinExistence type="inferred from homology"/>
<dbReference type="AlphaFoldDB" id="A0A345JPE6"/>
<dbReference type="Pfam" id="PF01300">
    <property type="entry name" value="Sua5_yciO_yrdC"/>
    <property type="match status" value="1"/>
</dbReference>
<dbReference type="PROSITE" id="PS51163">
    <property type="entry name" value="YRDC"/>
    <property type="match status" value="1"/>
</dbReference>
<evidence type="ECO:0000256" key="4">
    <source>
        <dbReference type="ARBA" id="ARBA00022490"/>
    </source>
</evidence>
<dbReference type="EC" id="2.7.7.87" evidence="3"/>
<evidence type="ECO:0000256" key="1">
    <source>
        <dbReference type="ARBA" id="ARBA00004496"/>
    </source>
</evidence>
<dbReference type="InterPro" id="IPR050156">
    <property type="entry name" value="TC-AMP_synthase_SUA5"/>
</dbReference>
<dbReference type="PANTHER" id="PTHR17490:SF18">
    <property type="entry name" value="THREONYLCARBAMOYL-AMP SYNTHASE"/>
    <property type="match status" value="1"/>
</dbReference>
<protein>
    <recommendedName>
        <fullName evidence="3">L-threonylcarbamoyladenylate synthase</fullName>
        <ecNumber evidence="3">2.7.7.87</ecNumber>
    </recommendedName>
</protein>
<feature type="domain" description="YrdC-like" evidence="7">
    <location>
        <begin position="3"/>
        <end position="180"/>
    </location>
</feature>
<dbReference type="GO" id="GO:0005737">
    <property type="term" value="C:cytoplasm"/>
    <property type="evidence" value="ECO:0007669"/>
    <property type="project" value="UniProtKB-SubCell"/>
</dbReference>
<dbReference type="EMBL" id="CP022375">
    <property type="protein sequence ID" value="AXH29192.1"/>
    <property type="molecule type" value="Genomic_DNA"/>
</dbReference>
<dbReference type="GO" id="GO:0000049">
    <property type="term" value="F:tRNA binding"/>
    <property type="evidence" value="ECO:0007669"/>
    <property type="project" value="TreeGrafter"/>
</dbReference>